<evidence type="ECO:0000313" key="1">
    <source>
        <dbReference type="EMBL" id="KAJ3483056.1"/>
    </source>
</evidence>
<keyword evidence="2" id="KW-1185">Reference proteome</keyword>
<organism evidence="1 2">
    <name type="scientific">Lecanicillium saksenae</name>
    <dbReference type="NCBI Taxonomy" id="468837"/>
    <lineage>
        <taxon>Eukaryota</taxon>
        <taxon>Fungi</taxon>
        <taxon>Dikarya</taxon>
        <taxon>Ascomycota</taxon>
        <taxon>Pezizomycotina</taxon>
        <taxon>Sordariomycetes</taxon>
        <taxon>Hypocreomycetidae</taxon>
        <taxon>Hypocreales</taxon>
        <taxon>Cordycipitaceae</taxon>
        <taxon>Lecanicillium</taxon>
    </lineage>
</organism>
<protein>
    <submittedName>
        <fullName evidence="1">Uncharacterized protein</fullName>
    </submittedName>
</protein>
<dbReference type="Proteomes" id="UP001148737">
    <property type="component" value="Unassembled WGS sequence"/>
</dbReference>
<evidence type="ECO:0000313" key="2">
    <source>
        <dbReference type="Proteomes" id="UP001148737"/>
    </source>
</evidence>
<dbReference type="EMBL" id="JANAKD010001127">
    <property type="protein sequence ID" value="KAJ3483056.1"/>
    <property type="molecule type" value="Genomic_DNA"/>
</dbReference>
<comment type="caution">
    <text evidence="1">The sequence shown here is derived from an EMBL/GenBank/DDBJ whole genome shotgun (WGS) entry which is preliminary data.</text>
</comment>
<gene>
    <name evidence="1" type="ORF">NLG97_g7401</name>
</gene>
<reference evidence="1" key="1">
    <citation type="submission" date="2022-07" db="EMBL/GenBank/DDBJ databases">
        <title>Genome Sequence of Lecanicillium saksenae.</title>
        <authorList>
            <person name="Buettner E."/>
        </authorList>
    </citation>
    <scope>NUCLEOTIDE SEQUENCE</scope>
    <source>
        <strain evidence="1">VT-O1</strain>
    </source>
</reference>
<accession>A0ACC1QN64</accession>
<proteinExistence type="predicted"/>
<name>A0ACC1QN64_9HYPO</name>
<sequence length="321" mass="36275">MAATYEPTTTFSGSVNRQTMAPVGPSMVDQLPNINFGFDELRERMARFTTKFDAYIEQGRKRVLEERNQFRMDVAELEEDERMKKKAIEIAQIKTKTYQQSIDKEESEKQEMEAAIASLSTQRDHHLAQRDSLREQIAQTQREIDAKLAAQRAHAQQQEAQSRFNVPELDFWITNLCLKIDVTHKVECDRKTKKGDKVSMHYRGTLEADGKQFDASYDRGTPLDFKVGAGQVIKGWDEGLLDMCIGEKRTLTIPPEYGYGDRGIGPIPGGATLIFETELVAIAGVEPPKKAEEAPEGEDKAAKVNPIDVIRRILIGRTRLT</sequence>